<evidence type="ECO:0000313" key="2">
    <source>
        <dbReference type="Proteomes" id="UP000002215"/>
    </source>
</evidence>
<reference evidence="2" key="1">
    <citation type="submission" date="2009-08" db="EMBL/GenBank/DDBJ databases">
        <title>The complete genome of Chitinophaga pinensis DSM 2588.</title>
        <authorList>
            <consortium name="US DOE Joint Genome Institute (JGI-PGF)"/>
            <person name="Lucas S."/>
            <person name="Copeland A."/>
            <person name="Lapidus A."/>
            <person name="Glavina del Rio T."/>
            <person name="Dalin E."/>
            <person name="Tice H."/>
            <person name="Bruce D."/>
            <person name="Goodwin L."/>
            <person name="Pitluck S."/>
            <person name="Kyrpides N."/>
            <person name="Mavromatis K."/>
            <person name="Ivanova N."/>
            <person name="Mikhailova N."/>
            <person name="Sims D."/>
            <person name="Meinche L."/>
            <person name="Brettin T."/>
            <person name="Detter J.C."/>
            <person name="Han C."/>
            <person name="Larimer F."/>
            <person name="Land M."/>
            <person name="Hauser L."/>
            <person name="Markowitz V."/>
            <person name="Cheng J.-F."/>
            <person name="Hugenholtz P."/>
            <person name="Woyke T."/>
            <person name="Wu D."/>
            <person name="Spring S."/>
            <person name="Klenk H.-P."/>
            <person name="Eisen J.A."/>
        </authorList>
    </citation>
    <scope>NUCLEOTIDE SEQUENCE [LARGE SCALE GENOMIC DNA]</scope>
    <source>
        <strain evidence="2">ATCC 43595 / DSM 2588 / LMG 13176 / NBRC 15968 / NCIMB 11800 / UQM 2034</strain>
    </source>
</reference>
<organism evidence="1 2">
    <name type="scientific">Chitinophaga pinensis (strain ATCC 43595 / DSM 2588 / LMG 13176 / NBRC 15968 / NCIMB 11800 / UQM 2034)</name>
    <dbReference type="NCBI Taxonomy" id="485918"/>
    <lineage>
        <taxon>Bacteria</taxon>
        <taxon>Pseudomonadati</taxon>
        <taxon>Bacteroidota</taxon>
        <taxon>Chitinophagia</taxon>
        <taxon>Chitinophagales</taxon>
        <taxon>Chitinophagaceae</taxon>
        <taxon>Chitinophaga</taxon>
    </lineage>
</organism>
<evidence type="ECO:0000313" key="1">
    <source>
        <dbReference type="EMBL" id="ACU61901.1"/>
    </source>
</evidence>
<sequence length="119" mass="13921">MTIWLCQLSGRYFVMFEFYLNQAYIAQNLCVNKDKPQLHCNGRCHLKKQLNEEERRDQHNPERRADNKSEIFYDASFYVADLTPACKTLHTNYNNPTCIGIPVDQAFTIFHPPGICIFS</sequence>
<dbReference type="EMBL" id="CP001699">
    <property type="protein sequence ID" value="ACU61901.1"/>
    <property type="molecule type" value="Genomic_DNA"/>
</dbReference>
<dbReference type="Proteomes" id="UP000002215">
    <property type="component" value="Chromosome"/>
</dbReference>
<name>A0A979G6Y4_CHIPD</name>
<dbReference type="AlphaFoldDB" id="A0A979G6Y4"/>
<proteinExistence type="predicted"/>
<accession>A0A979G6Y4</accession>
<reference evidence="1 2" key="2">
    <citation type="journal article" date="2010" name="Stand. Genomic Sci.">
        <title>Complete genome sequence of Chitinophaga pinensis type strain (UQM 2034).</title>
        <authorList>
            <person name="Glavina Del Rio T."/>
            <person name="Abt B."/>
            <person name="Spring S."/>
            <person name="Lapidus A."/>
            <person name="Nolan M."/>
            <person name="Tice H."/>
            <person name="Copeland A."/>
            <person name="Cheng J.F."/>
            <person name="Chen F."/>
            <person name="Bruce D."/>
            <person name="Goodwin L."/>
            <person name="Pitluck S."/>
            <person name="Ivanova N."/>
            <person name="Mavromatis K."/>
            <person name="Mikhailova N."/>
            <person name="Pati A."/>
            <person name="Chen A."/>
            <person name="Palaniappan K."/>
            <person name="Land M."/>
            <person name="Hauser L."/>
            <person name="Chang Y.J."/>
            <person name="Jeffries C.D."/>
            <person name="Chain P."/>
            <person name="Saunders E."/>
            <person name="Detter J.C."/>
            <person name="Brettin T."/>
            <person name="Rohde M."/>
            <person name="Goker M."/>
            <person name="Bristow J."/>
            <person name="Eisen J.A."/>
            <person name="Markowitz V."/>
            <person name="Hugenholtz P."/>
            <person name="Kyrpides N.C."/>
            <person name="Klenk H.P."/>
            <person name="Lucas S."/>
        </authorList>
    </citation>
    <scope>NUCLEOTIDE SEQUENCE [LARGE SCALE GENOMIC DNA]</scope>
    <source>
        <strain evidence="2">ATCC 43595 / DSM 2588 / LMG 13176 / NBRC 15968 / NCIMB 11800 / UQM 2034</strain>
    </source>
</reference>
<protein>
    <submittedName>
        <fullName evidence="1">Uncharacterized protein</fullName>
    </submittedName>
</protein>
<gene>
    <name evidence="1" type="ordered locus">Cpin_4458</name>
</gene>
<dbReference type="KEGG" id="cpi:Cpin_4458"/>